<evidence type="ECO:0000313" key="1">
    <source>
        <dbReference type="EMBL" id="KAG7112599.1"/>
    </source>
</evidence>
<dbReference type="EMBL" id="JAEMWZ010000557">
    <property type="protein sequence ID" value="KAG7112599.1"/>
    <property type="molecule type" value="Genomic_DNA"/>
</dbReference>
<protein>
    <submittedName>
        <fullName evidence="1">Uncharacterized protein</fullName>
    </submittedName>
</protein>
<accession>A0A8I2Z6R3</accession>
<reference evidence="1" key="1">
    <citation type="journal article" date="2021" name="Mol. Plant Pathol.">
        <title>A 20-kb lineage-specific genomic region tames virulence in pathogenic amphidiploid Verticillium longisporum.</title>
        <authorList>
            <person name="Harting R."/>
            <person name="Starke J."/>
            <person name="Kusch H."/>
            <person name="Poggeler S."/>
            <person name="Maurus I."/>
            <person name="Schluter R."/>
            <person name="Landesfeind M."/>
            <person name="Bulla I."/>
            <person name="Nowrousian M."/>
            <person name="de Jonge R."/>
            <person name="Stahlhut G."/>
            <person name="Hoff K.J."/>
            <person name="Asshauer K.P."/>
            <person name="Thurmer A."/>
            <person name="Stanke M."/>
            <person name="Daniel R."/>
            <person name="Morgenstern B."/>
            <person name="Thomma B.P.H.J."/>
            <person name="Kronstad J.W."/>
            <person name="Braus-Stromeyer S.A."/>
            <person name="Braus G.H."/>
        </authorList>
    </citation>
    <scope>NUCLEOTIDE SEQUENCE</scope>
    <source>
        <strain evidence="1">Vl32</strain>
    </source>
</reference>
<gene>
    <name evidence="1" type="ORF">HYQ45_017243</name>
</gene>
<dbReference type="Proteomes" id="UP000689129">
    <property type="component" value="Unassembled WGS sequence"/>
</dbReference>
<dbReference type="AlphaFoldDB" id="A0A8I2Z6R3"/>
<proteinExistence type="predicted"/>
<evidence type="ECO:0000313" key="2">
    <source>
        <dbReference type="Proteomes" id="UP000689129"/>
    </source>
</evidence>
<sequence>MVCNHLDKRHSAWSATMRLRGWRIDRSYLPLPPLENRSCALEIEVGGGTEAGLSRATHREQYEGTLPWSFRSLLSPANRLGTHAQE</sequence>
<comment type="caution">
    <text evidence="1">The sequence shown here is derived from an EMBL/GenBank/DDBJ whole genome shotgun (WGS) entry which is preliminary data.</text>
</comment>
<name>A0A8I2Z6R3_VERLO</name>
<organism evidence="1 2">
    <name type="scientific">Verticillium longisporum</name>
    <name type="common">Verticillium dahliae var. longisporum</name>
    <dbReference type="NCBI Taxonomy" id="100787"/>
    <lineage>
        <taxon>Eukaryota</taxon>
        <taxon>Fungi</taxon>
        <taxon>Dikarya</taxon>
        <taxon>Ascomycota</taxon>
        <taxon>Pezizomycotina</taxon>
        <taxon>Sordariomycetes</taxon>
        <taxon>Hypocreomycetidae</taxon>
        <taxon>Glomerellales</taxon>
        <taxon>Plectosphaerellaceae</taxon>
        <taxon>Verticillium</taxon>
    </lineage>
</organism>